<protein>
    <submittedName>
        <fullName evidence="1">Uncharacterized protein</fullName>
    </submittedName>
</protein>
<organism evidence="1">
    <name type="scientific">Podoviridae sp. ct1ev3</name>
    <dbReference type="NCBI Taxonomy" id="2825216"/>
    <lineage>
        <taxon>Viruses</taxon>
        <taxon>Duplodnaviria</taxon>
        <taxon>Heunggongvirae</taxon>
        <taxon>Uroviricota</taxon>
        <taxon>Caudoviricetes</taxon>
    </lineage>
</organism>
<name>A0A8S5TT28_9CAUD</name>
<reference evidence="1" key="1">
    <citation type="journal article" date="2021" name="Proc. Natl. Acad. Sci. U.S.A.">
        <title>A Catalog of Tens of Thousands of Viruses from Human Metagenomes Reveals Hidden Associations with Chronic Diseases.</title>
        <authorList>
            <person name="Tisza M.J."/>
            <person name="Buck C.B."/>
        </authorList>
    </citation>
    <scope>NUCLEOTIDE SEQUENCE</scope>
    <source>
        <strain evidence="1">Ct1ev3</strain>
    </source>
</reference>
<evidence type="ECO:0000313" key="1">
    <source>
        <dbReference type="EMBL" id="DAF85372.1"/>
    </source>
</evidence>
<dbReference type="EMBL" id="BK015925">
    <property type="protein sequence ID" value="DAF85372.1"/>
    <property type="molecule type" value="Genomic_DNA"/>
</dbReference>
<sequence length="464" mass="49878">MSRKLKAWKFAKRINSTAIPNEQGVEYDIVLKETCSLDTPVFLLNVNDFPYNYLFFEGKYYWLSDAKYVRNNLMEISASIDVLATYRSEILNATQHVVRSSSNGNPDIVDTMLSSDLTIESAKVSGTVNALAKDGVYVLNVAGTGGGDNVSGFTKAYGMSADRLRVLANSIYTLDNDTIDTLARIFLSPFSSIVSVFWCPFSITSFGGGEEAVALGNVALNVNGDAIVQRVHKESVILTIPGLRGDWRDFQLTQFELYLPCVGFVPISARDIYGMKNITVECSLDILSGGISYRVTANNADNLIVIGMYGANSAVTLPIAQNNNIGNGGTSFWSWIGKNLGTLSSGVAALSNFTGIGASYIPGVNRQGENTEVYIGGTPSASGSFSSISAIEFGTNVELYVARMNTSENPMSANSIFGRPCGLTKKLSELSGYCQTINACVGVAGELSHNQKINAFLNGGVYIE</sequence>
<accession>A0A8S5TT28</accession>
<proteinExistence type="predicted"/>